<dbReference type="PANTHER" id="PTHR43226:SF1">
    <property type="entry name" value="XAA-PRO DIPEPTIDASE"/>
    <property type="match status" value="1"/>
</dbReference>
<reference evidence="8 9" key="1">
    <citation type="submission" date="2016-03" db="EMBL/GenBank/DDBJ databases">
        <title>Choanephora cucurbitarum.</title>
        <authorList>
            <person name="Min B."/>
            <person name="Park H."/>
            <person name="Park J.-H."/>
            <person name="Shin H.-D."/>
            <person name="Choi I.-G."/>
        </authorList>
    </citation>
    <scope>NUCLEOTIDE SEQUENCE [LARGE SCALE GENOMIC DNA]</scope>
    <source>
        <strain evidence="8 9">KUS-F28377</strain>
    </source>
</reference>
<dbReference type="GO" id="GO:0006508">
    <property type="term" value="P:proteolysis"/>
    <property type="evidence" value="ECO:0007669"/>
    <property type="project" value="TreeGrafter"/>
</dbReference>
<dbReference type="SUPFAM" id="SSF55920">
    <property type="entry name" value="Creatinase/aminopeptidase"/>
    <property type="match status" value="1"/>
</dbReference>
<dbReference type="Proteomes" id="UP000093000">
    <property type="component" value="Unassembled WGS sequence"/>
</dbReference>
<evidence type="ECO:0000256" key="4">
    <source>
        <dbReference type="ARBA" id="ARBA00022801"/>
    </source>
</evidence>
<dbReference type="PROSITE" id="PS00491">
    <property type="entry name" value="PROLINE_PEPTIDASE"/>
    <property type="match status" value="1"/>
</dbReference>
<dbReference type="OrthoDB" id="10261878at2759"/>
<keyword evidence="8" id="KW-0645">Protease</keyword>
<gene>
    <name evidence="8" type="primary">PEPP_0</name>
    <name evidence="8" type="ORF">A0J61_06737</name>
</gene>
<comment type="cofactor">
    <cofactor evidence="1">
        <name>Mn(2+)</name>
        <dbReference type="ChEBI" id="CHEBI:29035"/>
    </cofactor>
</comment>
<dbReference type="Gene3D" id="3.90.230.10">
    <property type="entry name" value="Creatinase/methionine aminopeptidase superfamily"/>
    <property type="match status" value="1"/>
</dbReference>
<dbReference type="GO" id="GO:0030145">
    <property type="term" value="F:manganese ion binding"/>
    <property type="evidence" value="ECO:0007669"/>
    <property type="project" value="InterPro"/>
</dbReference>
<organism evidence="8 9">
    <name type="scientific">Choanephora cucurbitarum</name>
    <dbReference type="NCBI Taxonomy" id="101091"/>
    <lineage>
        <taxon>Eukaryota</taxon>
        <taxon>Fungi</taxon>
        <taxon>Fungi incertae sedis</taxon>
        <taxon>Mucoromycota</taxon>
        <taxon>Mucoromycotina</taxon>
        <taxon>Mucoromycetes</taxon>
        <taxon>Mucorales</taxon>
        <taxon>Mucorineae</taxon>
        <taxon>Choanephoraceae</taxon>
        <taxon>Choanephoroideae</taxon>
        <taxon>Choanephora</taxon>
    </lineage>
</organism>
<keyword evidence="3 6" id="KW-0479">Metal-binding</keyword>
<evidence type="ECO:0000256" key="6">
    <source>
        <dbReference type="RuleBase" id="RU000590"/>
    </source>
</evidence>
<evidence type="ECO:0000256" key="2">
    <source>
        <dbReference type="ARBA" id="ARBA00008766"/>
    </source>
</evidence>
<sequence>MAPHPVNAAFQRQFHPSQLPIIPSKQHYLRVKQLLDYEHNSVIYLKGKQESTRDTTDVELEFRQESYFFYLTGVDEPGFQVLIDLEKDTVYLVAPNVPEYDILWKGPSVDPNELLELYDIDQVIQEADISTLLNTLKPTTLYTLPTSTPSITLCKINEHLLQPALDEARLIKFPWEIDIMRQVSHGSSEAHIALMRQFRPYMTEADVAALFRWVCAQNKIYRQAYLPIVASGPRAATLHYSKNNQRIPKGRHTLVLVDAGGEKYCYGSDITRTFPAHGRFSEEAKTIYTVVLKMQEAVLSTLRPGVYWHDLHKLSVEILCQELKRIGILIYDNLEELVQIGIPNAFYYHSLGHSVGLDVHDVGGRKKNLDESEFLFSRPLEEHMVLTVEPGLYFNQTMLDIWTQYPGYQKYFDLEILRRYQEVGGVRIEDTVVITKYGHENLTTVPKQVHEIEALMNGLYL</sequence>
<accession>A0A1C7N808</accession>
<dbReference type="Pfam" id="PF05195">
    <property type="entry name" value="AMP_N"/>
    <property type="match status" value="1"/>
</dbReference>
<evidence type="ECO:0000313" key="9">
    <source>
        <dbReference type="Proteomes" id="UP000093000"/>
    </source>
</evidence>
<evidence type="ECO:0000313" key="8">
    <source>
        <dbReference type="EMBL" id="OBZ85211.1"/>
    </source>
</evidence>
<name>A0A1C7N808_9FUNG</name>
<dbReference type="InterPro" id="IPR036005">
    <property type="entry name" value="Creatinase/aminopeptidase-like"/>
</dbReference>
<dbReference type="EMBL" id="LUGH01000421">
    <property type="protein sequence ID" value="OBZ85211.1"/>
    <property type="molecule type" value="Genomic_DNA"/>
</dbReference>
<keyword evidence="4" id="KW-0378">Hydrolase</keyword>
<dbReference type="InterPro" id="IPR000994">
    <property type="entry name" value="Pept_M24"/>
</dbReference>
<protein>
    <submittedName>
        <fullName evidence="8">Putative Xaa-Pro aminopeptidase PEPP</fullName>
    </submittedName>
</protein>
<dbReference type="SMART" id="SM01011">
    <property type="entry name" value="AMP_N"/>
    <property type="match status" value="1"/>
</dbReference>
<keyword evidence="9" id="KW-1185">Reference proteome</keyword>
<dbReference type="AlphaFoldDB" id="A0A1C7N808"/>
<keyword evidence="8" id="KW-0031">Aminopeptidase</keyword>
<comment type="similarity">
    <text evidence="2 6">Belongs to the peptidase M24B family.</text>
</comment>
<evidence type="ECO:0000256" key="5">
    <source>
        <dbReference type="ARBA" id="ARBA00023211"/>
    </source>
</evidence>
<evidence type="ECO:0000259" key="7">
    <source>
        <dbReference type="SMART" id="SM01011"/>
    </source>
</evidence>
<dbReference type="InterPro" id="IPR007865">
    <property type="entry name" value="Aminopep_P_N"/>
</dbReference>
<evidence type="ECO:0000256" key="3">
    <source>
        <dbReference type="ARBA" id="ARBA00022723"/>
    </source>
</evidence>
<dbReference type="InterPro" id="IPR029149">
    <property type="entry name" value="Creatin/AminoP/Spt16_N"/>
</dbReference>
<dbReference type="CDD" id="cd01087">
    <property type="entry name" value="Prolidase"/>
    <property type="match status" value="1"/>
</dbReference>
<dbReference type="Pfam" id="PF00557">
    <property type="entry name" value="Peptidase_M24"/>
    <property type="match status" value="1"/>
</dbReference>
<dbReference type="InterPro" id="IPR001131">
    <property type="entry name" value="Peptidase_M24B_aminopep-P_CS"/>
</dbReference>
<dbReference type="SUPFAM" id="SSF53092">
    <property type="entry name" value="Creatinase/prolidase N-terminal domain"/>
    <property type="match status" value="1"/>
</dbReference>
<feature type="domain" description="Aminopeptidase P N-terminal" evidence="7">
    <location>
        <begin position="22"/>
        <end position="152"/>
    </location>
</feature>
<dbReference type="STRING" id="101091.A0A1C7N808"/>
<evidence type="ECO:0000256" key="1">
    <source>
        <dbReference type="ARBA" id="ARBA00001936"/>
    </source>
</evidence>
<dbReference type="InParanoid" id="A0A1C7N808"/>
<dbReference type="GO" id="GO:0070006">
    <property type="term" value="F:metalloaminopeptidase activity"/>
    <property type="evidence" value="ECO:0007669"/>
    <property type="project" value="InterPro"/>
</dbReference>
<dbReference type="InterPro" id="IPR052433">
    <property type="entry name" value="X-Pro_dipept-like"/>
</dbReference>
<proteinExistence type="inferred from homology"/>
<comment type="caution">
    <text evidence="8">The sequence shown here is derived from an EMBL/GenBank/DDBJ whole genome shotgun (WGS) entry which is preliminary data.</text>
</comment>
<dbReference type="PANTHER" id="PTHR43226">
    <property type="entry name" value="XAA-PRO AMINOPEPTIDASE 3"/>
    <property type="match status" value="1"/>
</dbReference>
<dbReference type="Gene3D" id="3.40.350.10">
    <property type="entry name" value="Creatinase/prolidase N-terminal domain"/>
    <property type="match status" value="1"/>
</dbReference>
<keyword evidence="5" id="KW-0464">Manganese</keyword>